<sequence length="63" mass="7196">MCSFIKGRPRGSSDIFAESAWRPSLERYINGETSDRRSIQDQEMLAKVYAALQNRDELLVVCS</sequence>
<dbReference type="Proteomes" id="UP000308724">
    <property type="component" value="Unassembled WGS sequence"/>
</dbReference>
<accession>A0A4T0BCR8</accession>
<reference evidence="1 2" key="1">
    <citation type="submission" date="2018-10" db="EMBL/GenBank/DDBJ databases">
        <title>Fifty Aureobasidium pullulans genomes reveal a recombining polyextremotolerant generalist.</title>
        <authorList>
            <person name="Gostincar C."/>
            <person name="Turk M."/>
            <person name="Zajc J."/>
            <person name="Gunde-Cimerman N."/>
        </authorList>
    </citation>
    <scope>NUCLEOTIDE SEQUENCE [LARGE SCALE GENOMIC DNA]</scope>
    <source>
        <strain evidence="1 2">EXF-1645</strain>
    </source>
</reference>
<dbReference type="AlphaFoldDB" id="A0A4T0BCR8"/>
<name>A0A4T0BCR8_AURPU</name>
<evidence type="ECO:0000313" key="1">
    <source>
        <dbReference type="EMBL" id="TIA29545.1"/>
    </source>
</evidence>
<evidence type="ECO:0000313" key="2">
    <source>
        <dbReference type="Proteomes" id="UP000308724"/>
    </source>
</evidence>
<proteinExistence type="predicted"/>
<comment type="caution">
    <text evidence="1">The sequence shown here is derived from an EMBL/GenBank/DDBJ whole genome shotgun (WGS) entry which is preliminary data.</text>
</comment>
<dbReference type="EMBL" id="QZBZ01000431">
    <property type="protein sequence ID" value="TIA29545.1"/>
    <property type="molecule type" value="Genomic_DNA"/>
</dbReference>
<organism evidence="1 2">
    <name type="scientific">Aureobasidium pullulans</name>
    <name type="common">Black yeast</name>
    <name type="synonym">Pullularia pullulans</name>
    <dbReference type="NCBI Taxonomy" id="5580"/>
    <lineage>
        <taxon>Eukaryota</taxon>
        <taxon>Fungi</taxon>
        <taxon>Dikarya</taxon>
        <taxon>Ascomycota</taxon>
        <taxon>Pezizomycotina</taxon>
        <taxon>Dothideomycetes</taxon>
        <taxon>Dothideomycetidae</taxon>
        <taxon>Dothideales</taxon>
        <taxon>Saccotheciaceae</taxon>
        <taxon>Aureobasidium</taxon>
    </lineage>
</organism>
<protein>
    <submittedName>
        <fullName evidence="1">Uncharacterized protein</fullName>
    </submittedName>
</protein>
<gene>
    <name evidence="1" type="ORF">D6C78_10160</name>
</gene>